<evidence type="ECO:0000256" key="2">
    <source>
        <dbReference type="SAM" id="Coils"/>
    </source>
</evidence>
<dbReference type="InterPro" id="IPR027417">
    <property type="entry name" value="P-loop_NTPase"/>
</dbReference>
<evidence type="ECO:0000313" key="6">
    <source>
        <dbReference type="Proteomes" id="UP000078046"/>
    </source>
</evidence>
<dbReference type="GO" id="GO:0007018">
    <property type="term" value="P:microtubule-based movement"/>
    <property type="evidence" value="ECO:0007669"/>
    <property type="project" value="InterPro"/>
</dbReference>
<dbReference type="InterPro" id="IPR026983">
    <property type="entry name" value="DHC"/>
</dbReference>
<feature type="coiled-coil region" evidence="2">
    <location>
        <begin position="491"/>
        <end position="518"/>
    </location>
</feature>
<dbReference type="GO" id="GO:0051959">
    <property type="term" value="F:dynein light intermediate chain binding"/>
    <property type="evidence" value="ECO:0007669"/>
    <property type="project" value="InterPro"/>
</dbReference>
<dbReference type="PANTHER" id="PTHR22878">
    <property type="entry name" value="DYNEIN HEAVY CHAIN 6, AXONEMAL-LIKE-RELATED"/>
    <property type="match status" value="1"/>
</dbReference>
<dbReference type="PANTHER" id="PTHR22878:SF69">
    <property type="entry name" value="DYNEIN HEAVY CHAIN"/>
    <property type="match status" value="1"/>
</dbReference>
<dbReference type="GO" id="GO:0045505">
    <property type="term" value="F:dynein intermediate chain binding"/>
    <property type="evidence" value="ECO:0007669"/>
    <property type="project" value="InterPro"/>
</dbReference>
<dbReference type="Pfam" id="PF12777">
    <property type="entry name" value="MT"/>
    <property type="match status" value="1"/>
</dbReference>
<comment type="similarity">
    <text evidence="1">Belongs to the dynein heavy chain family.</text>
</comment>
<evidence type="ECO:0000256" key="1">
    <source>
        <dbReference type="ARBA" id="ARBA00008887"/>
    </source>
</evidence>
<accession>A0A177B279</accession>
<dbReference type="AlphaFoldDB" id="A0A177B279"/>
<dbReference type="Gene3D" id="1.20.920.20">
    <property type="match status" value="1"/>
</dbReference>
<dbReference type="OrthoDB" id="14187at2759"/>
<dbReference type="Gene3D" id="3.40.50.300">
    <property type="entry name" value="P-loop containing nucleotide triphosphate hydrolases"/>
    <property type="match status" value="2"/>
</dbReference>
<organism evidence="5 6">
    <name type="scientific">Intoshia linei</name>
    <dbReference type="NCBI Taxonomy" id="1819745"/>
    <lineage>
        <taxon>Eukaryota</taxon>
        <taxon>Metazoa</taxon>
        <taxon>Spiralia</taxon>
        <taxon>Lophotrochozoa</taxon>
        <taxon>Mesozoa</taxon>
        <taxon>Orthonectida</taxon>
        <taxon>Rhopaluridae</taxon>
        <taxon>Intoshia</taxon>
    </lineage>
</organism>
<protein>
    <recommendedName>
        <fullName evidence="7">Dynein heavy chain coiled coil stalk domain-containing protein</fullName>
    </recommendedName>
</protein>
<feature type="domain" description="Dynein heavy chain AAA module D4" evidence="4">
    <location>
        <begin position="22"/>
        <end position="151"/>
    </location>
</feature>
<feature type="domain" description="Dynein heavy chain coiled coil stalk" evidence="3">
    <location>
        <begin position="254"/>
        <end position="572"/>
    </location>
</feature>
<comment type="caution">
    <text evidence="5">The sequence shown here is derived from an EMBL/GenBank/DDBJ whole genome shotgun (WGS) entry which is preliminary data.</text>
</comment>
<dbReference type="Pfam" id="PF12780">
    <property type="entry name" value="AAA_8"/>
    <property type="match status" value="1"/>
</dbReference>
<gene>
    <name evidence="5" type="ORF">A3Q56_03883</name>
</gene>
<dbReference type="InterPro" id="IPR024317">
    <property type="entry name" value="Dynein_heavy_chain_D4_dom"/>
</dbReference>
<evidence type="ECO:0008006" key="7">
    <source>
        <dbReference type="Google" id="ProtNLM"/>
    </source>
</evidence>
<dbReference type="GO" id="GO:0030286">
    <property type="term" value="C:dynein complex"/>
    <property type="evidence" value="ECO:0007669"/>
    <property type="project" value="InterPro"/>
</dbReference>
<dbReference type="EMBL" id="LWCA01000456">
    <property type="protein sequence ID" value="OAF68378.1"/>
    <property type="molecule type" value="Genomic_DNA"/>
</dbReference>
<reference evidence="5 6" key="1">
    <citation type="submission" date="2016-04" db="EMBL/GenBank/DDBJ databases">
        <title>The genome of Intoshia linei affirms orthonectids as highly simplified spiralians.</title>
        <authorList>
            <person name="Mikhailov K.V."/>
            <person name="Slusarev G.S."/>
            <person name="Nikitin M.A."/>
            <person name="Logacheva M.D."/>
            <person name="Penin A."/>
            <person name="Aleoshin V."/>
            <person name="Panchin Y.V."/>
        </authorList>
    </citation>
    <scope>NUCLEOTIDE SEQUENCE [LARGE SCALE GENOMIC DNA]</scope>
    <source>
        <strain evidence="5">Intl2013</strain>
        <tissue evidence="5">Whole animal</tissue>
    </source>
</reference>
<evidence type="ECO:0000259" key="4">
    <source>
        <dbReference type="Pfam" id="PF12780"/>
    </source>
</evidence>
<proteinExistence type="inferred from homology"/>
<dbReference type="Proteomes" id="UP000078046">
    <property type="component" value="Unassembled WGS sequence"/>
</dbReference>
<keyword evidence="2" id="KW-0175">Coiled coil</keyword>
<dbReference type="InterPro" id="IPR024743">
    <property type="entry name" value="Dynein_HC_stalk"/>
</dbReference>
<name>A0A177B279_9BILA</name>
<sequence length="643" mass="75603">MKVFTVSKLSLDCKKLFKSCIFGCQSTGKRRSLEFCLTLSGIQQEILPFSSSYSYENFKHDFENLVKNVVFQDKKKVLVITDNDIINDAILSDILSILNGIEIENFYDQEKQSNLYLLTKEYAILIINDFSIKSNMTVFFDATILSKLTIIHFKDLTSQTIENISIHYLNEYIDSDLTKYILNYRYKIVNCFYSMHQIAMKKLKEKNKFDKSFFSIAYFIEMFCKNFNYNAKRYLYEITTLRKCLKSLNESNKYINKMQYDLVDVGPKIKLKAIETDNLINNLNTQKNDIKKVLNIINNKQSIMKSKISEIQEQINCYKSELDSAQPKLDIAMKNLKKINKINLSELKLKKFICSFYIVKEVMFSISILFNKAENWLSVKSILSDNKFMEKIKKYNKSNINKKMINKLKKYTRNPKFNIKDVGSVSNICKYLCEWVLAIENNYEVKKDRIPKERLIKETEEILLKQNDIYEKHNCLKKSIDVKLKLINAAYQQSFEDKKNLNQEKNNIEMKISRAQKILFSLSNEKELWIRNLDTYEKELSTIVGDILLSSGYITYLGCFDHDDRLNTLQKWQMTVIGKSEKKSYIPCRYNYNFIKSMINQQTINGWVHNGLSNDEESIENGIIMDLSHKVPLLIDPHYISIK</sequence>
<keyword evidence="6" id="KW-1185">Reference proteome</keyword>
<evidence type="ECO:0000259" key="3">
    <source>
        <dbReference type="Pfam" id="PF12777"/>
    </source>
</evidence>
<evidence type="ECO:0000313" key="5">
    <source>
        <dbReference type="EMBL" id="OAF68378.1"/>
    </source>
</evidence>